<proteinExistence type="predicted"/>
<comment type="caution">
    <text evidence="1">The sequence shown here is derived from an EMBL/GenBank/DDBJ whole genome shotgun (WGS) entry which is preliminary data.</text>
</comment>
<accession>A0AAI9VCJ5</accession>
<dbReference type="EMBL" id="MPDP01000100">
    <property type="protein sequence ID" value="KAK1481562.1"/>
    <property type="molecule type" value="Genomic_DNA"/>
</dbReference>
<reference evidence="1" key="1">
    <citation type="submission" date="2016-11" db="EMBL/GenBank/DDBJ databases">
        <title>The genome sequence of Colletotrichum cuscutae.</title>
        <authorList>
            <person name="Baroncelli R."/>
        </authorList>
    </citation>
    <scope>NUCLEOTIDE SEQUENCE</scope>
    <source>
        <strain evidence="1">IMI 304802</strain>
    </source>
</reference>
<evidence type="ECO:0000313" key="1">
    <source>
        <dbReference type="EMBL" id="KAK1481562.1"/>
    </source>
</evidence>
<keyword evidence="2" id="KW-1185">Reference proteome</keyword>
<protein>
    <submittedName>
        <fullName evidence="1">Uncharacterized protein</fullName>
    </submittedName>
</protein>
<name>A0AAI9VCJ5_9PEZI</name>
<organism evidence="1 2">
    <name type="scientific">Colletotrichum cuscutae</name>
    <dbReference type="NCBI Taxonomy" id="1209917"/>
    <lineage>
        <taxon>Eukaryota</taxon>
        <taxon>Fungi</taxon>
        <taxon>Dikarya</taxon>
        <taxon>Ascomycota</taxon>
        <taxon>Pezizomycotina</taxon>
        <taxon>Sordariomycetes</taxon>
        <taxon>Hypocreomycetidae</taxon>
        <taxon>Glomerellales</taxon>
        <taxon>Glomerellaceae</taxon>
        <taxon>Colletotrichum</taxon>
        <taxon>Colletotrichum acutatum species complex</taxon>
    </lineage>
</organism>
<evidence type="ECO:0000313" key="2">
    <source>
        <dbReference type="Proteomes" id="UP001239213"/>
    </source>
</evidence>
<dbReference type="Proteomes" id="UP001239213">
    <property type="component" value="Unassembled WGS sequence"/>
</dbReference>
<sequence>MLVSIVEIEILLSFSSLSFCIRRSPLATQLPLLCHASESRPRSQTTPAHTCQKTHQLIPYTIRHTRRGIYNQTSPWDRLFAPEDGGFRPSPARSLCSPGSCYASSPSSHVRRFVAPNSQRPPAIQQTRFSIEAFTRAACSPDRRIAHVPLYSSIPSVGMSIALNLVHHPLVMIFMPCRHQLSVLTRGNQVALSQRAARDQSLG</sequence>
<gene>
    <name evidence="1" type="ORF">CCUS01_16021</name>
</gene>
<dbReference type="AlphaFoldDB" id="A0AAI9VCJ5"/>